<dbReference type="Pfam" id="PF07479">
    <property type="entry name" value="NAD_Gly3P_dh_C"/>
    <property type="match status" value="1"/>
</dbReference>
<dbReference type="InterPro" id="IPR006168">
    <property type="entry name" value="G3P_DH_NAD-dep"/>
</dbReference>
<dbReference type="PIRSF" id="PIRSF000114">
    <property type="entry name" value="Glycerol-3-P_dh"/>
    <property type="match status" value="1"/>
</dbReference>
<feature type="binding site" evidence="13">
    <location>
        <position position="252"/>
    </location>
    <ligand>
        <name>sn-glycerol 3-phosphate</name>
        <dbReference type="ChEBI" id="CHEBI:57597"/>
    </ligand>
</feature>
<protein>
    <recommendedName>
        <fullName evidence="11 13">Glycerol-3-phosphate dehydrogenase [NAD(P)+]</fullName>
        <ecNumber evidence="10 13">1.1.1.94</ecNumber>
    </recommendedName>
    <alternativeName>
        <fullName evidence="13">NAD(P)(+)-dependent glycerol-3-phosphate dehydrogenase</fullName>
    </alternativeName>
    <alternativeName>
        <fullName evidence="12 13">NAD(P)H-dependent dihydroxyacetone-phosphate reductase</fullName>
    </alternativeName>
</protein>
<evidence type="ECO:0000259" key="19">
    <source>
        <dbReference type="Pfam" id="PF07479"/>
    </source>
</evidence>
<dbReference type="InterPro" id="IPR006109">
    <property type="entry name" value="G3P_DH_NAD-dep_C"/>
</dbReference>
<dbReference type="EC" id="1.1.1.94" evidence="10 13"/>
<reference evidence="20" key="1">
    <citation type="journal article" date="2020" name="mSystems">
        <title>Genome- and Community-Level Interaction Insights into Carbon Utilization and Element Cycling Functions of Hydrothermarchaeota in Hydrothermal Sediment.</title>
        <authorList>
            <person name="Zhou Z."/>
            <person name="Liu Y."/>
            <person name="Xu W."/>
            <person name="Pan J."/>
            <person name="Luo Z.H."/>
            <person name="Li M."/>
        </authorList>
    </citation>
    <scope>NUCLEOTIDE SEQUENCE [LARGE SCALE GENOMIC DNA]</scope>
    <source>
        <strain evidence="20">SpSt-34</strain>
        <strain evidence="21">SpSt-69</strain>
    </source>
</reference>
<dbReference type="GO" id="GO:0046167">
    <property type="term" value="P:glycerol-3-phosphate biosynthetic process"/>
    <property type="evidence" value="ECO:0007669"/>
    <property type="project" value="UniProtKB-UniRule"/>
</dbReference>
<feature type="binding site" evidence="13">
    <location>
        <position position="104"/>
    </location>
    <ligand>
        <name>sn-glycerol 3-phosphate</name>
        <dbReference type="ChEBI" id="CHEBI:57597"/>
    </ligand>
</feature>
<keyword evidence="6 13" id="KW-0443">Lipid metabolism</keyword>
<dbReference type="InterPro" id="IPR013328">
    <property type="entry name" value="6PGD_dom2"/>
</dbReference>
<dbReference type="PANTHER" id="PTHR11728">
    <property type="entry name" value="GLYCEROL-3-PHOSPHATE DEHYDROGENASE"/>
    <property type="match status" value="1"/>
</dbReference>
<feature type="binding site" evidence="13">
    <location>
        <position position="251"/>
    </location>
    <ligand>
        <name>sn-glycerol 3-phosphate</name>
        <dbReference type="ChEBI" id="CHEBI:57597"/>
    </ligand>
</feature>
<dbReference type="GO" id="GO:0005829">
    <property type="term" value="C:cytosol"/>
    <property type="evidence" value="ECO:0007669"/>
    <property type="project" value="TreeGrafter"/>
</dbReference>
<evidence type="ECO:0000256" key="3">
    <source>
        <dbReference type="ARBA" id="ARBA00022857"/>
    </source>
</evidence>
<feature type="binding site" evidence="13">
    <location>
        <position position="32"/>
    </location>
    <ligand>
        <name>NADPH</name>
        <dbReference type="ChEBI" id="CHEBI:57783"/>
    </ligand>
</feature>
<evidence type="ECO:0000256" key="11">
    <source>
        <dbReference type="ARBA" id="ARBA00069372"/>
    </source>
</evidence>
<feature type="binding site" evidence="13">
    <location>
        <position position="277"/>
    </location>
    <ligand>
        <name>NADPH</name>
        <dbReference type="ChEBI" id="CHEBI:57783"/>
    </ligand>
</feature>
<dbReference type="GO" id="GO:0046168">
    <property type="term" value="P:glycerol-3-phosphate catabolic process"/>
    <property type="evidence" value="ECO:0007669"/>
    <property type="project" value="InterPro"/>
</dbReference>
<feature type="binding site" evidence="13">
    <location>
        <position position="275"/>
    </location>
    <ligand>
        <name>NADPH</name>
        <dbReference type="ChEBI" id="CHEBI:57783"/>
    </ligand>
</feature>
<dbReference type="FunFam" id="1.10.1040.10:FF:000001">
    <property type="entry name" value="Glycerol-3-phosphate dehydrogenase [NAD(P)+]"/>
    <property type="match status" value="1"/>
</dbReference>
<evidence type="ECO:0000256" key="5">
    <source>
        <dbReference type="ARBA" id="ARBA00023027"/>
    </source>
</evidence>
<feature type="binding site" evidence="13">
    <location>
        <position position="136"/>
    </location>
    <ligand>
        <name>NADPH</name>
        <dbReference type="ChEBI" id="CHEBI:57783"/>
    </ligand>
</feature>
<dbReference type="Pfam" id="PF01210">
    <property type="entry name" value="NAD_Gly3P_dh_N"/>
    <property type="match status" value="1"/>
</dbReference>
<dbReference type="PROSITE" id="PS00957">
    <property type="entry name" value="NAD_G3PDH"/>
    <property type="match status" value="1"/>
</dbReference>
<feature type="binding site" evidence="13">
    <location>
        <position position="187"/>
    </location>
    <ligand>
        <name>sn-glycerol 3-phosphate</name>
        <dbReference type="ChEBI" id="CHEBI:57597"/>
    </ligand>
</feature>
<keyword evidence="13" id="KW-0547">Nucleotide-binding</keyword>
<dbReference type="SUPFAM" id="SSF48179">
    <property type="entry name" value="6-phosphogluconate dehydrogenase C-terminal domain-like"/>
    <property type="match status" value="1"/>
</dbReference>
<evidence type="ECO:0000256" key="8">
    <source>
        <dbReference type="ARBA" id="ARBA00023264"/>
    </source>
</evidence>
<evidence type="ECO:0000256" key="10">
    <source>
        <dbReference type="ARBA" id="ARBA00066687"/>
    </source>
</evidence>
<comment type="pathway">
    <text evidence="13">Membrane lipid metabolism; glycerophospholipid metabolism.</text>
</comment>
<dbReference type="PRINTS" id="PR00077">
    <property type="entry name" value="GPDHDRGNASE"/>
</dbReference>
<dbReference type="SUPFAM" id="SSF51735">
    <property type="entry name" value="NAD(P)-binding Rossmann-fold domains"/>
    <property type="match status" value="1"/>
</dbReference>
<feature type="binding site" evidence="13">
    <location>
        <position position="104"/>
    </location>
    <ligand>
        <name>NADPH</name>
        <dbReference type="ChEBI" id="CHEBI:57783"/>
    </ligand>
</feature>
<accession>A0A7C2K3C4</accession>
<evidence type="ECO:0000256" key="4">
    <source>
        <dbReference type="ARBA" id="ARBA00023002"/>
    </source>
</evidence>
<dbReference type="HAMAP" id="MF_00394">
    <property type="entry name" value="NAD_Glyc3P_dehydrog"/>
    <property type="match status" value="1"/>
</dbReference>
<dbReference type="UniPathway" id="UPA00940"/>
<sequence>MNKVAIVGSGSWGLTLAVLLQEKGYLVTVLCRRIEKKFELETKRIDPKRLGDFRIPNSINFTIEPNEIADSDYIVFAIPSQHLRDVAKKISSKIKPSKIISVIKGIEAKTFKTPSEILKEYFPSSKIAVLTGPSIAREVLKKIPTSVVVASEDTEYAKEIQNLFHTGYFRVYYSSDVKGCELGGAVKNVIAIAAGILDGLGFGANTKGALIVRGAREMMRLGERLGANPLTFSGLSGIGDLITTCFSPFSRNRIVGEAIARGKKPEDVLKEMDMVAEGIETSHVITEIAKKVGVEVPVVEYVHKILIGEISPQEAINAILNRPPKPEFY</sequence>
<name>A0A7C2K3C4_UNCW3</name>
<dbReference type="EMBL" id="DSOL01000132">
    <property type="protein sequence ID" value="HEN27904.1"/>
    <property type="molecule type" value="Genomic_DNA"/>
</dbReference>
<dbReference type="InterPro" id="IPR011128">
    <property type="entry name" value="G3P_DH_NAD-dep_N"/>
</dbReference>
<dbReference type="EMBL" id="DTDJ01000006">
    <property type="protein sequence ID" value="HGL16781.1"/>
    <property type="molecule type" value="Genomic_DNA"/>
</dbReference>
<dbReference type="Gene3D" id="3.40.50.720">
    <property type="entry name" value="NAD(P)-binding Rossmann-like Domain"/>
    <property type="match status" value="1"/>
</dbReference>
<feature type="domain" description="Glycerol-3-phosphate dehydrogenase NAD-dependent N-terminal" evidence="18">
    <location>
        <begin position="3"/>
        <end position="156"/>
    </location>
</feature>
<evidence type="ECO:0000256" key="13">
    <source>
        <dbReference type="HAMAP-Rule" id="MF_00394"/>
    </source>
</evidence>
<feature type="binding site" evidence="13">
    <location>
        <position position="11"/>
    </location>
    <ligand>
        <name>NADPH</name>
        <dbReference type="ChEBI" id="CHEBI:57783"/>
    </ligand>
</feature>
<evidence type="ECO:0000256" key="12">
    <source>
        <dbReference type="ARBA" id="ARBA00080511"/>
    </source>
</evidence>
<keyword evidence="5 13" id="KW-0520">NAD</keyword>
<dbReference type="Gene3D" id="1.10.1040.10">
    <property type="entry name" value="N-(1-d-carboxylethyl)-l-norvaline Dehydrogenase, domain 2"/>
    <property type="match status" value="1"/>
</dbReference>
<feature type="binding site" evidence="13">
    <location>
        <position position="33"/>
    </location>
    <ligand>
        <name>NADPH</name>
        <dbReference type="ChEBI" id="CHEBI:57783"/>
    </ligand>
</feature>
<evidence type="ECO:0000256" key="17">
    <source>
        <dbReference type="RuleBase" id="RU000437"/>
    </source>
</evidence>
<dbReference type="GO" id="GO:0006650">
    <property type="term" value="P:glycerophospholipid metabolic process"/>
    <property type="evidence" value="ECO:0007669"/>
    <property type="project" value="UniProtKB-UniRule"/>
</dbReference>
<dbReference type="NCBIfam" id="NF000940">
    <property type="entry name" value="PRK00094.1-2"/>
    <property type="match status" value="1"/>
</dbReference>
<comment type="caution">
    <text evidence="20">The sequence shown here is derived from an EMBL/GenBank/DDBJ whole genome shotgun (WGS) entry which is preliminary data.</text>
</comment>
<comment type="caution">
    <text evidence="13">Lacks conserved residue(s) required for the propagation of feature annotation.</text>
</comment>
<dbReference type="GO" id="GO:0047952">
    <property type="term" value="F:glycerol-3-phosphate dehydrogenase [NAD(P)+] activity"/>
    <property type="evidence" value="ECO:0007669"/>
    <property type="project" value="UniProtKB-UniRule"/>
</dbReference>
<feature type="binding site" evidence="15">
    <location>
        <begin position="251"/>
        <end position="252"/>
    </location>
    <ligand>
        <name>substrate</name>
    </ligand>
</feature>
<comment type="catalytic activity">
    <reaction evidence="9">
        <text>sn-glycerol 3-phosphate + NADP(+) = dihydroxyacetone phosphate + NADPH + H(+)</text>
        <dbReference type="Rhea" id="RHEA:11096"/>
        <dbReference type="ChEBI" id="CHEBI:15378"/>
        <dbReference type="ChEBI" id="CHEBI:57597"/>
        <dbReference type="ChEBI" id="CHEBI:57642"/>
        <dbReference type="ChEBI" id="CHEBI:57783"/>
        <dbReference type="ChEBI" id="CHEBI:58349"/>
        <dbReference type="EC" id="1.1.1.94"/>
    </reaction>
    <physiologicalReaction direction="right-to-left" evidence="9">
        <dbReference type="Rhea" id="RHEA:11098"/>
    </physiologicalReaction>
</comment>
<evidence type="ECO:0000256" key="7">
    <source>
        <dbReference type="ARBA" id="ARBA00023209"/>
    </source>
</evidence>
<keyword evidence="4 13" id="KW-0560">Oxidoreductase</keyword>
<evidence type="ECO:0000256" key="15">
    <source>
        <dbReference type="PIRSR" id="PIRSR000114-2"/>
    </source>
</evidence>
<keyword evidence="8 13" id="KW-1208">Phospholipid metabolism</keyword>
<feature type="binding site" evidence="13">
    <location>
        <position position="251"/>
    </location>
    <ligand>
        <name>NADPH</name>
        <dbReference type="ChEBI" id="CHEBI:57783"/>
    </ligand>
</feature>
<evidence type="ECO:0000313" key="20">
    <source>
        <dbReference type="EMBL" id="HEN27904.1"/>
    </source>
</evidence>
<feature type="binding site" evidence="16">
    <location>
        <position position="136"/>
    </location>
    <ligand>
        <name>NAD(+)</name>
        <dbReference type="ChEBI" id="CHEBI:57540"/>
    </ligand>
</feature>
<feature type="binding site" evidence="13">
    <location>
        <position position="132"/>
    </location>
    <ligand>
        <name>sn-glycerol 3-phosphate</name>
        <dbReference type="ChEBI" id="CHEBI:57597"/>
    </ligand>
</feature>
<gene>
    <name evidence="13" type="primary">gpsA</name>
    <name evidence="20" type="ORF">ENQ77_04460</name>
    <name evidence="21" type="ORF">ENU66_00335</name>
</gene>
<feature type="binding site" evidence="15">
    <location>
        <position position="104"/>
    </location>
    <ligand>
        <name>substrate</name>
    </ligand>
</feature>
<organism evidence="20">
    <name type="scientific">candidate division WOR-3 bacterium</name>
    <dbReference type="NCBI Taxonomy" id="2052148"/>
    <lineage>
        <taxon>Bacteria</taxon>
        <taxon>Bacteria division WOR-3</taxon>
    </lineage>
</organism>
<dbReference type="AlphaFoldDB" id="A0A7C2K3C4"/>
<keyword evidence="2 13" id="KW-0444">Lipid biosynthesis</keyword>
<evidence type="ECO:0000256" key="6">
    <source>
        <dbReference type="ARBA" id="ARBA00023098"/>
    </source>
</evidence>
<evidence type="ECO:0000259" key="18">
    <source>
        <dbReference type="Pfam" id="PF01210"/>
    </source>
</evidence>
<feature type="binding site" evidence="13">
    <location>
        <position position="250"/>
    </location>
    <ligand>
        <name>sn-glycerol 3-phosphate</name>
        <dbReference type="ChEBI" id="CHEBI:57597"/>
    </ligand>
</feature>
<evidence type="ECO:0000256" key="1">
    <source>
        <dbReference type="ARBA" id="ARBA00011009"/>
    </source>
</evidence>
<comment type="subcellular location">
    <subcellularLocation>
        <location evidence="13">Cytoplasm</location>
    </subcellularLocation>
</comment>
<evidence type="ECO:0000256" key="2">
    <source>
        <dbReference type="ARBA" id="ARBA00022516"/>
    </source>
</evidence>
<evidence type="ECO:0000256" key="16">
    <source>
        <dbReference type="PIRSR" id="PIRSR000114-3"/>
    </source>
</evidence>
<feature type="active site" description="Proton acceptor" evidence="13 14">
    <location>
        <position position="187"/>
    </location>
</feature>
<dbReference type="GO" id="GO:0051287">
    <property type="term" value="F:NAD binding"/>
    <property type="evidence" value="ECO:0007669"/>
    <property type="project" value="InterPro"/>
</dbReference>
<keyword evidence="13" id="KW-0963">Cytoplasm</keyword>
<dbReference type="PANTHER" id="PTHR11728:SF1">
    <property type="entry name" value="GLYCEROL-3-PHOSPHATE DEHYDROGENASE [NAD(+)] 2, CHLOROPLASTIC"/>
    <property type="match status" value="1"/>
</dbReference>
<comment type="catalytic activity">
    <reaction evidence="13">
        <text>sn-glycerol 3-phosphate + NAD(+) = dihydroxyacetone phosphate + NADH + H(+)</text>
        <dbReference type="Rhea" id="RHEA:11092"/>
        <dbReference type="ChEBI" id="CHEBI:15378"/>
        <dbReference type="ChEBI" id="CHEBI:57540"/>
        <dbReference type="ChEBI" id="CHEBI:57597"/>
        <dbReference type="ChEBI" id="CHEBI:57642"/>
        <dbReference type="ChEBI" id="CHEBI:57945"/>
        <dbReference type="EC" id="1.1.1.94"/>
    </reaction>
</comment>
<dbReference type="NCBIfam" id="NF000942">
    <property type="entry name" value="PRK00094.1-4"/>
    <property type="match status" value="1"/>
</dbReference>
<feature type="binding site" evidence="13">
    <location>
        <position position="240"/>
    </location>
    <ligand>
        <name>sn-glycerol 3-phosphate</name>
        <dbReference type="ChEBI" id="CHEBI:57597"/>
    </ligand>
</feature>
<evidence type="ECO:0000313" key="21">
    <source>
        <dbReference type="EMBL" id="HGL16781.1"/>
    </source>
</evidence>
<keyword evidence="7 13" id="KW-0594">Phospholipid biosynthesis</keyword>
<comment type="function">
    <text evidence="13">Catalyzes the reduction of the glycolytic intermediate dihydroxyacetone phosphate (DHAP) to sn-glycerol 3-phosphate (G3P), the key precursor for phospholipid synthesis.</text>
</comment>
<dbReference type="InterPro" id="IPR036291">
    <property type="entry name" value="NAD(P)-bd_dom_sf"/>
</dbReference>
<feature type="binding site" evidence="16">
    <location>
        <position position="251"/>
    </location>
    <ligand>
        <name>NAD(+)</name>
        <dbReference type="ChEBI" id="CHEBI:57540"/>
    </ligand>
</feature>
<feature type="domain" description="Glycerol-3-phosphate dehydrogenase NAD-dependent C-terminal" evidence="19">
    <location>
        <begin position="176"/>
        <end position="316"/>
    </location>
</feature>
<dbReference type="GO" id="GO:0008654">
    <property type="term" value="P:phospholipid biosynthetic process"/>
    <property type="evidence" value="ECO:0007669"/>
    <property type="project" value="UniProtKB-KW"/>
</dbReference>
<feature type="binding site" evidence="16">
    <location>
        <begin position="8"/>
        <end position="13"/>
    </location>
    <ligand>
        <name>NAD(+)</name>
        <dbReference type="ChEBI" id="CHEBI:57540"/>
    </ligand>
</feature>
<feature type="binding site" evidence="13">
    <location>
        <position position="12"/>
    </location>
    <ligand>
        <name>NADPH</name>
        <dbReference type="ChEBI" id="CHEBI:57783"/>
    </ligand>
</feature>
<proteinExistence type="inferred from homology"/>
<keyword evidence="3 13" id="KW-0521">NADP</keyword>
<dbReference type="FunFam" id="3.40.50.720:FF:000019">
    <property type="entry name" value="Glycerol-3-phosphate dehydrogenase [NAD(P)+]"/>
    <property type="match status" value="1"/>
</dbReference>
<dbReference type="GO" id="GO:0005975">
    <property type="term" value="P:carbohydrate metabolic process"/>
    <property type="evidence" value="ECO:0007669"/>
    <property type="project" value="InterPro"/>
</dbReference>
<feature type="binding site" evidence="13">
    <location>
        <position position="134"/>
    </location>
    <ligand>
        <name>sn-glycerol 3-phosphate</name>
        <dbReference type="ChEBI" id="CHEBI:57597"/>
    </ligand>
</feature>
<evidence type="ECO:0000256" key="9">
    <source>
        <dbReference type="ARBA" id="ARBA00052716"/>
    </source>
</evidence>
<dbReference type="InterPro" id="IPR008927">
    <property type="entry name" value="6-PGluconate_DH-like_C_sf"/>
</dbReference>
<comment type="similarity">
    <text evidence="1 13 17">Belongs to the NAD-dependent glycerol-3-phosphate dehydrogenase family.</text>
</comment>
<evidence type="ECO:0000256" key="14">
    <source>
        <dbReference type="PIRSR" id="PIRSR000114-1"/>
    </source>
</evidence>